<feature type="compositionally biased region" description="Polar residues" evidence="1">
    <location>
        <begin position="1518"/>
        <end position="1534"/>
    </location>
</feature>
<gene>
    <name evidence="2" type="ORF">HMPREF9733_00250</name>
</gene>
<dbReference type="OrthoDB" id="363270at2"/>
<dbReference type="HOGENOM" id="CLU_225345_0_0_12"/>
<dbReference type="Pfam" id="PF17957">
    <property type="entry name" value="Big_7"/>
    <property type="match status" value="1"/>
</dbReference>
<comment type="caution">
    <text evidence="2">The sequence shown here is derived from an EMBL/GenBank/DDBJ whole genome shotgun (WGS) entry which is preliminary data.</text>
</comment>
<reference evidence="2 3" key="1">
    <citation type="submission" date="2012-01" db="EMBL/GenBank/DDBJ databases">
        <title>The Genome Sequence of Treponema denticola SP33.</title>
        <authorList>
            <consortium name="The Broad Institute Genome Sequencing Platform"/>
            <person name="Earl A."/>
            <person name="Ward D."/>
            <person name="Feldgarden M."/>
            <person name="Gevers D."/>
            <person name="Blanton J.M."/>
            <person name="Fenno C.J."/>
            <person name="Baranova O.V."/>
            <person name="Mathney J."/>
            <person name="Dewhirst F.E."/>
            <person name="Izard J."/>
            <person name="Young S.K."/>
            <person name="Zeng Q."/>
            <person name="Gargeya S."/>
            <person name="Fitzgerald M."/>
            <person name="Haas B."/>
            <person name="Abouelleil A."/>
            <person name="Alvarado L."/>
            <person name="Arachchi H.M."/>
            <person name="Berlin A."/>
            <person name="Chapman S.B."/>
            <person name="Gearin G."/>
            <person name="Goldberg J."/>
            <person name="Griggs A."/>
            <person name="Gujja S."/>
            <person name="Hansen M."/>
            <person name="Heiman D."/>
            <person name="Howarth C."/>
            <person name="Larimer J."/>
            <person name="Lui A."/>
            <person name="MacDonald P.J.P."/>
            <person name="McCowen C."/>
            <person name="Montmayeur A."/>
            <person name="Murphy C."/>
            <person name="Neiman D."/>
            <person name="Pearson M."/>
            <person name="Priest M."/>
            <person name="Roberts A."/>
            <person name="Saif S."/>
            <person name="Shea T."/>
            <person name="Sisk P."/>
            <person name="Stolte C."/>
            <person name="Sykes S."/>
            <person name="Wortman J."/>
            <person name="Nusbaum C."/>
            <person name="Birren B."/>
        </authorList>
    </citation>
    <scope>NUCLEOTIDE SEQUENCE [LARGE SCALE GENOMIC DNA]</scope>
    <source>
        <strain evidence="2 3">SP33</strain>
    </source>
</reference>
<dbReference type="InterPro" id="IPR013783">
    <property type="entry name" value="Ig-like_fold"/>
</dbReference>
<evidence type="ECO:0000256" key="1">
    <source>
        <dbReference type="SAM" id="MobiDB-lite"/>
    </source>
</evidence>
<accession>M2AVD4</accession>
<dbReference type="EMBL" id="AGDZ01000007">
    <property type="protein sequence ID" value="EMB27331.1"/>
    <property type="molecule type" value="Genomic_DNA"/>
</dbReference>
<evidence type="ECO:0000313" key="2">
    <source>
        <dbReference type="EMBL" id="EMB27331.1"/>
    </source>
</evidence>
<feature type="region of interest" description="Disordered" evidence="1">
    <location>
        <begin position="1518"/>
        <end position="1543"/>
    </location>
</feature>
<name>M2AVD4_TREDN</name>
<dbReference type="PROSITE" id="PS51257">
    <property type="entry name" value="PROKAR_LIPOPROTEIN"/>
    <property type="match status" value="1"/>
</dbReference>
<dbReference type="Proteomes" id="UP000016183">
    <property type="component" value="Unassembled WGS sequence"/>
</dbReference>
<dbReference type="PATRIC" id="fig|999437.3.peg.250"/>
<dbReference type="Gene3D" id="2.60.40.10">
    <property type="entry name" value="Immunoglobulins"/>
    <property type="match status" value="3"/>
</dbReference>
<protein>
    <submittedName>
        <fullName evidence="2">Uncharacterized protein</fullName>
    </submittedName>
</protein>
<sequence>MNFLSKKSKILKYFKKYGLSIAVPLIAAACILSFFSCEVGLGASVDTAPPSNAITYPPKNAVVRDTFVIAGTCSDDTSVASVTVSIRNTGTNISYGPFHADLAGNKKSWSIRLNKEKQDVPNRPYAGWDYPDGNYSVTAYATDASGRNSDVTASAFTIDNTPPILILTSPSSSGALEPDKSGRTISFTGTYAEDTGNKIAEMKACFFKKADGSKIGEITLSDIDHMSDNNKYVIAKYSKNPTTEEDIKLLENYKTIFGATEVNNYTTSGTAADLPVYMTLLLSDGARVYNDPSNPAGSGPGNQTAQYYRNTDEIINNFTKENAVYPMSIFEIKDFLNGTSRIYTNPTDITNIANALDGATSAEYNATETTLAAADQPKATTLSINPKANPTFIVSGYAKDTSGTSSSSYDSHGFYYYTNGAPFTIVISSGADNVPVKYTDNNVTIYAVPAQTNGDFSSPLPADWSSATPPASIPSDWIEVKKVIGQGNKTSYTVTEALSGLVPNTRYRFAVWGKDVNGMQIEQDKNGPYVFVVQSSGNKPTISIGQQDTAGGKNTNLEEGTIASGAILASSYIPAENQLIFKGTTTPAGSPVASVTAEVVSIENVDTSAPVLPNQLSVSVPPVAALPNWETVVTEATSLPDGNYKVKFKFTVEDNAHAESSVTRTIYIDKKAPVLTVENIHNGDLITEENSYIQTIKDSLGNIIGRRYSFRGKWSDIKGKGTKTLEYTTNDGTNWHTVTDSVNGSAVPQVTSEASWSANIDVTENENYSIKFRATDGAGLQTESTNYTGIKFDFSVPTITPLEAKVNTTPTDTDVAGKYVNKAMEGKTLTVTTTVADNFSLGISNAAVEANITATVKHNGTPYSGLTITKTPSSDKKSADIKFEFTIPNDGTKDGAWTFTVSAKDGAGNSAAAEQSVSVMVDTTLPLWKTDNTPNKLPYISSQGNNGWYNTTALQVKALAEDGGSGIDKLQYKLSDSSNWNDVGNGNFTFTCSDTFNGTLTVCTIDKAGNKAEEVISAKIDTAAPNICTLGTVDGQSGLTTKLVNNDTAQVEFTFTASDAGTSGLNPTEIKVIKIGNTPLTPAILASVSSGTYTATIPQAQLEDGAVMVRLTDNAGNTADFALFTLQKDITPPAVKINTPAAGATVNKTITVSGTAFDSREIADKAEVFIKTGSGTNDWEAYTTTPAITAITDGVWEFTLDTNNTASPASGGIGTYDSDGNAANGTQLTFKVTVKDAAGNIGFEEKTVTVDQNADRPIIRFTNIPLTGMTTGTPVWLKGSNMIYGSITDDDGEVQSLKYSTDNGSSWTPITISGGSWNLTLPDGPVTILFKVTDAKAAEFTSSATASTSAPKLTDGTNTFGEGSYPDSTLHLKVDTHVPEMQNIQISSDGLNWSDDFKMVGVNPLMLGGTADKFFIRFEAKDANGIDEHNLFVKVSNLWDNGTEVPAHKYTTAAASGSNETHVSVTSVLTANGWKQYTFSNISCKPGSGTMKLEIAATDEAGNTSPIMREAKVDNTAPNVEFSSPTTETGSGISPTKGDTRVSGEIDDSTATVWFAVSPSGTASPDSDSASNNSYTYVDAGGVEYTASISPFDPSKTEYKPVRDISARWYVMFDGDGDPAATGTHSLTLNKWLVNLGITTDAAITGNTYDKITKLYVWIKAIDAHGNKSEKSYAVWHDPQGDRPSVTIDYPANDARLGGTVRLAGNATDNNEPKAVFVQILRDENNVPTGVPTPADVAYWHSKGYSVYLMSGSGSSGTAWTGTLAPGQTAANYGILATLNGGSWSLTINENGEFNPSGDTPNNVKITAYAYDGSDNKSLPKSVNATFDKNNPVFENVYLAKSTNVNITTPNSAQQTTASGGSYSVKDTWYIYGSVTDADTIKKLTLKDGSTTHTLITGGNPVSGSGNWDVTKTSDGKKAEFKYKLNTAAGVGECMIEIEAKDGTSQEYSAKYTLTIKYDNEAPVLLTSSETGYNINADISQSDSFYTFGSKVKEDAVGGKAQSGFKRLAFFFMRRIGGNFVYDPMLIKGDALNKLDTTASGISYYSGLYWKEYGGVSWNSSTPELLTLSSKDKNVHTGGLVQVNGAIYRIESVSTAGVIRLDSGLVEDPGATVKVALALVVDHLSAEGGVTSASLEADGYYSTGNMLNDDGDRMIESVSKTGTEWTWEASICSRNIPDGPIELHYVAFDEAGNYSVGVVSNVNYTTFQGYSTPDTSEAQLKQIAYVYDSEKPAFVSNNRPRIAGVIFGTDYNGNGIIDTDEKITSYRAHQTKGEYDANHADDVWGITSITGFTGNSSSDKTVYDPNGKQKKDPNLKAEKLKTELTLDIEDKMTVRGYTEITPEIVGGNGAIYYQYDLPVIGNGVNTTPFIASGTDNYTIAEGTINLQFGDILKLSDTAESTKLISFTFWDSTEGAALITTAGIGWQAGRQKASLNVKMKFAGKTPATPTSTIQPFYWNSENNNSLFGNSKENGHLEVESGLPAAFSGSTGVMDRDPKVSGQIVMSGTAHDNSFIEGLYISVPGMESVFTSAGLTVTQQVGSVTYYRIANNVSGTLTGTNKWDSHGFKFECPTADQTIGKDGHDVNWTFSWDTSKIAGVAKTDVEVRVLAYNKGTPTCAPASTGALSVDGTTHYAAAAYSNPIGSAPDTTQTTTGTLTNRYRMDVVPYIKSVNRKSTYNTKRARSGAIPLLRGEAGNTLTGFNFASESVSSLKITADKDGTGVSVPMEDLALSGSSLTFKVPDTAKDGYLYLVVNSVPALNNMNGYTASNTEESDTYGISKHSDDRLVHIWRVNKEDTFKGSKNAIYPAMSKGSDGTLYASFSNYSKSEVYYSSAFTGSSAVVVGGTGTTKVFTGYDPPEETDITVSGTEVNVLYAANYHGGRDEFWGDGFTFDWNDTSPTAAGGIYLYDKDATNTLVGNGKSAKIYRFELFTYDNELQQFKNIRTVRSGDNIYVVYYDRLTGAVKFSWVDDSKTPNTSVNALPWCVIDGNTDVTDTNSKVPDHPADSFTFVSPNGTSYASPYVLNSFEDSLSVSNAVWESIAVTTTTQGYPVVVYMDSATGSLRLARSTSKQPTASNHWKIQSVLASSDPNGKLASDYINACIGSDGYLHIAFQNTKGQLVYVKSTNRSDTGSTKYTFGTSEVLDDSGMSIDMSMDGSTPYITYMSRPNSYDAIRIAYRTSMDFNNTGANVEGWETMTAPLNQRAANSRICIETQAKHFGTTQKMPVAVGFTTGSDYRAAFYVGK</sequence>
<organism evidence="2 3">
    <name type="scientific">Treponema denticola SP33</name>
    <dbReference type="NCBI Taxonomy" id="999437"/>
    <lineage>
        <taxon>Bacteria</taxon>
        <taxon>Pseudomonadati</taxon>
        <taxon>Spirochaetota</taxon>
        <taxon>Spirochaetia</taxon>
        <taxon>Spirochaetales</taxon>
        <taxon>Treponemataceae</taxon>
        <taxon>Treponema</taxon>
    </lineage>
</organism>
<evidence type="ECO:0000313" key="3">
    <source>
        <dbReference type="Proteomes" id="UP000016183"/>
    </source>
</evidence>
<proteinExistence type="predicted"/>
<dbReference type="RefSeq" id="WP_010692765.1">
    <property type="nucleotide sequence ID" value="NZ_KB442453.1"/>
</dbReference>